<reference evidence="2 3" key="1">
    <citation type="submission" date="2015-07" db="EMBL/GenBank/DDBJ databases">
        <title>Lactobacillus korensis/26-25/ whole genome sequencing.</title>
        <authorList>
            <person name="Kim M.K."/>
            <person name="Im W.-T."/>
            <person name="Srinivasan S."/>
            <person name="Lee J.-J."/>
        </authorList>
    </citation>
    <scope>NUCLEOTIDE SEQUENCE [LARGE SCALE GENOMIC DNA]</scope>
    <source>
        <strain evidence="2 3">26-25</strain>
    </source>
</reference>
<organism evidence="2 3">
    <name type="scientific">Levilactobacillus koreensis</name>
    <dbReference type="NCBI Taxonomy" id="637971"/>
    <lineage>
        <taxon>Bacteria</taxon>
        <taxon>Bacillati</taxon>
        <taxon>Bacillota</taxon>
        <taxon>Bacilli</taxon>
        <taxon>Lactobacillales</taxon>
        <taxon>Lactobacillaceae</taxon>
        <taxon>Levilactobacillus</taxon>
    </lineage>
</organism>
<proteinExistence type="predicted"/>
<evidence type="ECO:0000256" key="1">
    <source>
        <dbReference type="SAM" id="Phobius"/>
    </source>
</evidence>
<keyword evidence="1" id="KW-0812">Transmembrane</keyword>
<sequence length="373" mass="42563">MKDDLKFRRKMMLVVGVLILMGAGTWLLWPQSTISLTQVDQLGTQIQPVKTVEGRVGSRLERQQLTEAGYQLTAAPNLKFRTAPQAIVVRYRPTLTSQQLQHKLKNYRYIGASFQVLNTGLGRHEQNYNRLANEMDRMRLLLSNDGIHWDRLAVNYPNIAVRDPNIIKIGDRWWIIYTAGLMWTTDFQKWHQVINAGLNPNGQFQKVWAPEIYRAADGTYHVVSANSTDGMTFQLYSYGFSPQTGVITDPQPVNVAGDFPNLIDPHIVYRQGIYELWAKDEQRHQLVRAVSADGMTFTGTQPVALPIRSGEVPEGPTELDHGKQHLLYFDLYDQHETFYGVQAVVLKDDQASSKRVSLQADFLVRHFSVFAMR</sequence>
<dbReference type="EMBL" id="CP012033">
    <property type="protein sequence ID" value="AKP65329.1"/>
    <property type="molecule type" value="Genomic_DNA"/>
</dbReference>
<evidence type="ECO:0000313" key="2">
    <source>
        <dbReference type="EMBL" id="AKP65329.1"/>
    </source>
</evidence>
<dbReference type="Proteomes" id="UP000036000">
    <property type="component" value="Chromosome"/>
</dbReference>
<dbReference type="Gene3D" id="2.115.10.20">
    <property type="entry name" value="Glycosyl hydrolase domain, family 43"/>
    <property type="match status" value="1"/>
</dbReference>
<evidence type="ECO:0000313" key="3">
    <source>
        <dbReference type="Proteomes" id="UP000036000"/>
    </source>
</evidence>
<keyword evidence="3" id="KW-1185">Reference proteome</keyword>
<dbReference type="InterPro" id="IPR023296">
    <property type="entry name" value="Glyco_hydro_beta-prop_sf"/>
</dbReference>
<name>A0AAC8UXH9_9LACO</name>
<dbReference type="KEGG" id="lko:ABN16_10155"/>
<accession>A0AAC8UXH9</accession>
<dbReference type="AlphaFoldDB" id="A0AAC8UXH9"/>
<gene>
    <name evidence="2" type="ORF">ABN16_10155</name>
</gene>
<feature type="transmembrane region" description="Helical" evidence="1">
    <location>
        <begin position="12"/>
        <end position="29"/>
    </location>
</feature>
<keyword evidence="1" id="KW-1133">Transmembrane helix</keyword>
<dbReference type="SUPFAM" id="SSF75005">
    <property type="entry name" value="Arabinanase/levansucrase/invertase"/>
    <property type="match status" value="1"/>
</dbReference>
<protein>
    <submittedName>
        <fullName evidence="2">Uncharacterized protein</fullName>
    </submittedName>
</protein>
<keyword evidence="1" id="KW-0472">Membrane</keyword>